<keyword evidence="3" id="KW-1185">Reference proteome</keyword>
<name>A0A1D7U131_9HYPH</name>
<dbReference type="KEGG" id="bvv:BHK69_11940"/>
<feature type="chain" id="PRO_5009099853" evidence="1">
    <location>
        <begin position="31"/>
        <end position="203"/>
    </location>
</feature>
<dbReference type="EMBL" id="CP017147">
    <property type="protein sequence ID" value="AOO81078.1"/>
    <property type="molecule type" value="Genomic_DNA"/>
</dbReference>
<organism evidence="2 3">
    <name type="scientific">Bosea vaviloviae</name>
    <dbReference type="NCBI Taxonomy" id="1526658"/>
    <lineage>
        <taxon>Bacteria</taxon>
        <taxon>Pseudomonadati</taxon>
        <taxon>Pseudomonadota</taxon>
        <taxon>Alphaproteobacteria</taxon>
        <taxon>Hyphomicrobiales</taxon>
        <taxon>Boseaceae</taxon>
        <taxon>Bosea</taxon>
    </lineage>
</organism>
<gene>
    <name evidence="2" type="ORF">BHK69_11940</name>
</gene>
<dbReference type="AlphaFoldDB" id="A0A1D7U131"/>
<proteinExistence type="predicted"/>
<keyword evidence="1" id="KW-0732">Signal</keyword>
<evidence type="ECO:0000313" key="2">
    <source>
        <dbReference type="EMBL" id="AOO81078.1"/>
    </source>
</evidence>
<feature type="signal peptide" evidence="1">
    <location>
        <begin position="1"/>
        <end position="30"/>
    </location>
</feature>
<dbReference type="Proteomes" id="UP000094969">
    <property type="component" value="Chromosome"/>
</dbReference>
<evidence type="ECO:0000313" key="3">
    <source>
        <dbReference type="Proteomes" id="UP000094969"/>
    </source>
</evidence>
<reference evidence="2 3" key="1">
    <citation type="journal article" date="2015" name="Antonie Van Leeuwenhoek">
        <title>Bosea vaviloviae sp. nov., a new species of slow-growing rhizobia isolated from nodules of the relict species Vavilovia formosa (Stev.) Fed.</title>
        <authorList>
            <person name="Safronova V.I."/>
            <person name="Kuznetsova I.G."/>
            <person name="Sazanova A.L."/>
            <person name="Kimeklis A.K."/>
            <person name="Belimov A.A."/>
            <person name="Andronov E.E."/>
            <person name="Pinaev A.G."/>
            <person name="Chizhevskaya E.P."/>
            <person name="Pukhaev A.R."/>
            <person name="Popov K.P."/>
            <person name="Willems A."/>
            <person name="Tikhonovich I.A."/>
        </authorList>
    </citation>
    <scope>NUCLEOTIDE SEQUENCE [LARGE SCALE GENOMIC DNA]</scope>
    <source>
        <strain evidence="2 3">Vaf18</strain>
    </source>
</reference>
<sequence length="203" mass="22547">MMRQEGRVMKVLAASVVATGLSLSALQAGAQERVLRMDDGLQLTLPEGWRLDEAGDNPFDATGRRRVHLVCETPACKHTQETCTFVLRTKPVAGANDAARLASLYESPLTRYARLKSVLKSTSKDAEIRQDLAIRRIGERDWYVVETDARHNYKSGFFAETVIDGTYLGAICKTCETGEIRHQGGQQMLMSLRSDKTRSAALR</sequence>
<protein>
    <submittedName>
        <fullName evidence="2">Uncharacterized protein</fullName>
    </submittedName>
</protein>
<evidence type="ECO:0000256" key="1">
    <source>
        <dbReference type="SAM" id="SignalP"/>
    </source>
</evidence>
<dbReference type="STRING" id="1526658.BHK69_11940"/>
<accession>A0A1D7U131</accession>